<evidence type="ECO:0000313" key="1">
    <source>
        <dbReference type="EMBL" id="KAK0488486.1"/>
    </source>
</evidence>
<gene>
    <name evidence="1" type="ORF">IW261DRAFT_1414023</name>
</gene>
<keyword evidence="2" id="KW-1185">Reference proteome</keyword>
<organism evidence="1 2">
    <name type="scientific">Armillaria novae-zelandiae</name>
    <dbReference type="NCBI Taxonomy" id="153914"/>
    <lineage>
        <taxon>Eukaryota</taxon>
        <taxon>Fungi</taxon>
        <taxon>Dikarya</taxon>
        <taxon>Basidiomycota</taxon>
        <taxon>Agaricomycotina</taxon>
        <taxon>Agaricomycetes</taxon>
        <taxon>Agaricomycetidae</taxon>
        <taxon>Agaricales</taxon>
        <taxon>Marasmiineae</taxon>
        <taxon>Physalacriaceae</taxon>
        <taxon>Armillaria</taxon>
    </lineage>
</organism>
<dbReference type="EMBL" id="JAUEPR010000002">
    <property type="protein sequence ID" value="KAK0488486.1"/>
    <property type="molecule type" value="Genomic_DNA"/>
</dbReference>
<dbReference type="AlphaFoldDB" id="A0AA39TH46"/>
<sequence>MSLKSACLDGTRGSGSTVFMIDAEVNKAIELGLLHGPPPPIFYIETGIAAAVNCRRILCHNPLTAGKFGKFSVLEVLIGALSLVENVCFFVVYLSCILATTLRCTILVILRIVTRYTGPE</sequence>
<reference evidence="1" key="1">
    <citation type="submission" date="2023-06" db="EMBL/GenBank/DDBJ databases">
        <authorList>
            <consortium name="Lawrence Berkeley National Laboratory"/>
            <person name="Ahrendt S."/>
            <person name="Sahu N."/>
            <person name="Indic B."/>
            <person name="Wong-Bajracharya J."/>
            <person name="Merenyi Z."/>
            <person name="Ke H.-M."/>
            <person name="Monk M."/>
            <person name="Kocsube S."/>
            <person name="Drula E."/>
            <person name="Lipzen A."/>
            <person name="Balint B."/>
            <person name="Henrissat B."/>
            <person name="Andreopoulos B."/>
            <person name="Martin F.M."/>
            <person name="Harder C.B."/>
            <person name="Rigling D."/>
            <person name="Ford K.L."/>
            <person name="Foster G.D."/>
            <person name="Pangilinan J."/>
            <person name="Papanicolaou A."/>
            <person name="Barry K."/>
            <person name="LaButti K."/>
            <person name="Viragh M."/>
            <person name="Koriabine M."/>
            <person name="Yan M."/>
            <person name="Riley R."/>
            <person name="Champramary S."/>
            <person name="Plett K.L."/>
            <person name="Tsai I.J."/>
            <person name="Slot J."/>
            <person name="Sipos G."/>
            <person name="Plett J."/>
            <person name="Nagy L.G."/>
            <person name="Grigoriev I.V."/>
        </authorList>
    </citation>
    <scope>NUCLEOTIDE SEQUENCE</scope>
    <source>
        <strain evidence="1">ICMP 16352</strain>
    </source>
</reference>
<accession>A0AA39TH46</accession>
<proteinExistence type="predicted"/>
<protein>
    <submittedName>
        <fullName evidence="1">Uncharacterized protein</fullName>
    </submittedName>
</protein>
<dbReference type="Proteomes" id="UP001175227">
    <property type="component" value="Unassembled WGS sequence"/>
</dbReference>
<comment type="caution">
    <text evidence="1">The sequence shown here is derived from an EMBL/GenBank/DDBJ whole genome shotgun (WGS) entry which is preliminary data.</text>
</comment>
<name>A0AA39TH46_9AGAR</name>
<evidence type="ECO:0000313" key="2">
    <source>
        <dbReference type="Proteomes" id="UP001175227"/>
    </source>
</evidence>